<sequence length="1323" mass="145862">MAIETGATTQSDHLGFPAIANYARLLKLQTSPRTLLAFPLHLPPLHWMACAVDIPAACVQFGDGYHMHPPTSLSKKLAQWLGSVVGMSKAQIMNDLPCGSQQDVVNCGIIAANAIAHRILGDPLWDITCARTLRLQAFCRIAKIIIRDSNRNSDTPPLVDLLSAPTSPPTNASISQDKEMPDVAPPVRSLSYGDVKDFLCGIHEQTLAPVPSKRSRERTKEDEEGMPPPKRTKGSRLPQEKSASTSSPASLPENLENCEKKAEQGETTGTGASKKPLIPRDVQFEILESLRKGGQSNSARHDRVVAILIRHGLYRGDKKRLKTLEEPANAPSKTPATKPPVKPVEITKFCPGLTGAIHPRIDYYIENCPSTGAGARHINVYMKQLYETAWSIVSITDSELSEQDRAKAYQQQRLDRAWRIETSPQHAAVMATHCLVQFTARLMAKYHGLEEFLGKRSDLNVFRQFAIAVGEGQFKNNQVFLGLVESTQLALERNVRGVGLQNFKYPPAFQECPRTYRNMAQHFRVESEQSIKHRASQCPRFPIGITPASFEHLAIYLKTYGYPANHLLCLLVDNTKLLPAMHPLYDGPEKCWYLIGLPGEKQLKVTSPEELERLMDQNHSPATKLRLWAISIPFAGVPPLAFAILPISLTIKAPQLVVHHIVAMNGLVERNYRFISNVADGAAVERDCQARVAAKSKTIRHTIPPPSHFAEPTILTGRNNIFSGAHGLVLGDFTVYYKQLLDLATAVDNPLLYDRDVIKADKQDDNAALHVFSAASLKKLTENIEENLGLIVFLFVIGELVDAYESRSMTHALRAKAVLRARLFFSTWKLFLDKQGYPQARYYISSATDKIYNMLIDGLLGLILIHRDHLSSPTIPPTSMEARAVFAIPNLRATMSAAKQALFSKASFKKKANGYSFVEASEDHSVNLARLAIFPTDTELMALYGEAIEENTMLWSLLNVNTHALATAPAINISPSPVDHADHPEAHLTEDDIVDMEASIVDLSIKDKLDQALAAVQEVIGLQRAEEEEVDLCVYAAVALVVDNLSRIDDLPALEDPAQLEISCKDIARIIKMTPQTVESLLTGLKSSFGGPLQRHLDNPALMPPVISDITASELKPLVSIREMHQTEHAHKGVWSFKPGLHLKKKQPSEKQLVARCIQAVIRNANGRKATMGLNQKARTEQPELEDTVTKLAGNAANAAAAAEVRASTASIGPLTPLRANDYLFIIEKEDILLARVITIYSKDLLAQRGQYVPAPAFGLCITGDFAHLPTGSIILRISDQVKLKGNMVEVMPATALKYKELHDGGKANTNVMDLEEEDDVDS</sequence>
<dbReference type="Proteomes" id="UP000620124">
    <property type="component" value="Unassembled WGS sequence"/>
</dbReference>
<dbReference type="OrthoDB" id="73076at2759"/>
<evidence type="ECO:0000313" key="2">
    <source>
        <dbReference type="EMBL" id="KAF7363116.1"/>
    </source>
</evidence>
<reference evidence="2" key="1">
    <citation type="submission" date="2020-05" db="EMBL/GenBank/DDBJ databases">
        <title>Mycena genomes resolve the evolution of fungal bioluminescence.</title>
        <authorList>
            <person name="Tsai I.J."/>
        </authorList>
    </citation>
    <scope>NUCLEOTIDE SEQUENCE</scope>
    <source>
        <strain evidence="2">CCC161011</strain>
    </source>
</reference>
<dbReference type="EMBL" id="JACAZI010000004">
    <property type="protein sequence ID" value="KAF7363116.1"/>
    <property type="molecule type" value="Genomic_DNA"/>
</dbReference>
<feature type="region of interest" description="Disordered" evidence="1">
    <location>
        <begin position="155"/>
        <end position="187"/>
    </location>
</feature>
<name>A0A8H7D8Y5_9AGAR</name>
<feature type="region of interest" description="Disordered" evidence="1">
    <location>
        <begin position="206"/>
        <end position="277"/>
    </location>
</feature>
<proteinExistence type="predicted"/>
<organism evidence="2 3">
    <name type="scientific">Mycena venus</name>
    <dbReference type="NCBI Taxonomy" id="2733690"/>
    <lineage>
        <taxon>Eukaryota</taxon>
        <taxon>Fungi</taxon>
        <taxon>Dikarya</taxon>
        <taxon>Basidiomycota</taxon>
        <taxon>Agaricomycotina</taxon>
        <taxon>Agaricomycetes</taxon>
        <taxon>Agaricomycetidae</taxon>
        <taxon>Agaricales</taxon>
        <taxon>Marasmiineae</taxon>
        <taxon>Mycenaceae</taxon>
        <taxon>Mycena</taxon>
    </lineage>
</organism>
<evidence type="ECO:0000313" key="3">
    <source>
        <dbReference type="Proteomes" id="UP000620124"/>
    </source>
</evidence>
<comment type="caution">
    <text evidence="2">The sequence shown here is derived from an EMBL/GenBank/DDBJ whole genome shotgun (WGS) entry which is preliminary data.</text>
</comment>
<evidence type="ECO:0000256" key="1">
    <source>
        <dbReference type="SAM" id="MobiDB-lite"/>
    </source>
</evidence>
<dbReference type="InterPro" id="IPR038765">
    <property type="entry name" value="Papain-like_cys_pep_sf"/>
</dbReference>
<feature type="compositionally biased region" description="Low complexity" evidence="1">
    <location>
        <begin position="327"/>
        <end position="336"/>
    </location>
</feature>
<protein>
    <recommendedName>
        <fullName evidence="4">Ubiquitin-like protease family profile domain-containing protein</fullName>
    </recommendedName>
</protein>
<keyword evidence="3" id="KW-1185">Reference proteome</keyword>
<evidence type="ECO:0008006" key="4">
    <source>
        <dbReference type="Google" id="ProtNLM"/>
    </source>
</evidence>
<gene>
    <name evidence="2" type="ORF">MVEN_00664000</name>
</gene>
<feature type="region of interest" description="Disordered" evidence="1">
    <location>
        <begin position="320"/>
        <end position="340"/>
    </location>
</feature>
<accession>A0A8H7D8Y5</accession>
<dbReference type="SUPFAM" id="SSF54001">
    <property type="entry name" value="Cysteine proteinases"/>
    <property type="match status" value="1"/>
</dbReference>